<keyword evidence="7" id="KW-1185">Reference proteome</keyword>
<keyword evidence="2" id="KW-0285">Flavoprotein</keyword>
<dbReference type="Pfam" id="PF00743">
    <property type="entry name" value="FMO-like"/>
    <property type="match status" value="1"/>
</dbReference>
<protein>
    <submittedName>
        <fullName evidence="6">Uncharacterized protein</fullName>
    </submittedName>
</protein>
<evidence type="ECO:0000313" key="6">
    <source>
        <dbReference type="EMBL" id="WFC93913.1"/>
    </source>
</evidence>
<dbReference type="GO" id="GO:0050660">
    <property type="term" value="F:flavin adenine dinucleotide binding"/>
    <property type="evidence" value="ECO:0007669"/>
    <property type="project" value="InterPro"/>
</dbReference>
<dbReference type="InterPro" id="IPR020946">
    <property type="entry name" value="Flavin_mOase-like"/>
</dbReference>
<evidence type="ECO:0000313" key="7">
    <source>
        <dbReference type="Proteomes" id="UP001216638"/>
    </source>
</evidence>
<keyword evidence="4" id="KW-0560">Oxidoreductase</keyword>
<proteinExistence type="inferred from homology"/>
<dbReference type="EMBL" id="CP119951">
    <property type="protein sequence ID" value="WFC93913.1"/>
    <property type="molecule type" value="Genomic_DNA"/>
</dbReference>
<evidence type="ECO:0000256" key="3">
    <source>
        <dbReference type="ARBA" id="ARBA00022827"/>
    </source>
</evidence>
<dbReference type="GO" id="GO:0050661">
    <property type="term" value="F:NADP binding"/>
    <property type="evidence" value="ECO:0007669"/>
    <property type="project" value="InterPro"/>
</dbReference>
<organism evidence="6 7">
    <name type="scientific">Malassezia brasiliensis</name>
    <dbReference type="NCBI Taxonomy" id="1821822"/>
    <lineage>
        <taxon>Eukaryota</taxon>
        <taxon>Fungi</taxon>
        <taxon>Dikarya</taxon>
        <taxon>Basidiomycota</taxon>
        <taxon>Ustilaginomycotina</taxon>
        <taxon>Malasseziomycetes</taxon>
        <taxon>Malasseziales</taxon>
        <taxon>Malasseziaceae</taxon>
        <taxon>Malassezia</taxon>
    </lineage>
</organism>
<evidence type="ECO:0000256" key="1">
    <source>
        <dbReference type="ARBA" id="ARBA00010139"/>
    </source>
</evidence>
<comment type="similarity">
    <text evidence="1">Belongs to the FAD-binding monooxygenase family.</text>
</comment>
<dbReference type="SUPFAM" id="SSF51905">
    <property type="entry name" value="FAD/NAD(P)-binding domain"/>
    <property type="match status" value="1"/>
</dbReference>
<keyword evidence="3" id="KW-0274">FAD</keyword>
<gene>
    <name evidence="6" type="ORF">MBRA1_000539</name>
</gene>
<dbReference type="PANTHER" id="PTHR42877:SF5">
    <property type="entry name" value="L-ORNITHINE N(5)-MONOOXYGENASE-RELATED"/>
    <property type="match status" value="1"/>
</dbReference>
<feature type="region of interest" description="Disordered" evidence="5">
    <location>
        <begin position="1"/>
        <end position="129"/>
    </location>
</feature>
<evidence type="ECO:0000256" key="4">
    <source>
        <dbReference type="ARBA" id="ARBA00023002"/>
    </source>
</evidence>
<feature type="compositionally biased region" description="Acidic residues" evidence="5">
    <location>
        <begin position="27"/>
        <end position="40"/>
    </location>
</feature>
<name>A0AAF0DQ64_9BASI</name>
<evidence type="ECO:0000256" key="5">
    <source>
        <dbReference type="SAM" id="MobiDB-lite"/>
    </source>
</evidence>
<dbReference type="GO" id="GO:0004499">
    <property type="term" value="F:N,N-dimethylaniline monooxygenase activity"/>
    <property type="evidence" value="ECO:0007669"/>
    <property type="project" value="InterPro"/>
</dbReference>
<feature type="compositionally biased region" description="Basic and acidic residues" evidence="5">
    <location>
        <begin position="1"/>
        <end position="11"/>
    </location>
</feature>
<feature type="compositionally biased region" description="Acidic residues" evidence="5">
    <location>
        <begin position="67"/>
        <end position="84"/>
    </location>
</feature>
<sequence length="749" mass="85444">MPLCEKSESYTKSKVPKSWQKNWRPQEEEDYSSDDGFGDEGTERVPTQQWDLSDMDKLDALVGSGSDDSDDDEKEGPSEEEGDSSEFSPSMRTKRPRSESTEDEDEDEDEDGNFLPSLATGFIPAAAGDDWNDAEADFADQDPIWEKNFPYNTMSEQIQSLPGGLQLTQDPVNLGDLKPEYHDVVVVGAGLSGVSIACKLKDKHNVTDLVILEKLAGPAGTWESNTYPGCACDIPAPVYSFSFRQKSDWSGMFPQQKELREYVHTVVSEYGLWDKFRFKVLTRQARYDSATGLWHIVTEDVPESKSKDARGKLHYYVCKMMITAVGGLSQPNPCTIPGHENFKGPIFHSARWDHSVSIKDKNVIVVGNGCSATQFVPIIAEEAKHVTQFVRSKHWYAPEPKIPLEYIPGWRWLVMHFRFFMWLQRILIWLVLESHFAMATRTSVGEMMRSDWEKQCRNYVKTVAPKQYQEQLLPKQNELMVACRRRILDNRYLPSLHRENLDLETSKLVKIEEHAVVTADGRRLPADVIVMANGFNPQMAGFPLEIRGADMTQMEHYNKYGEGSMIAYHTCFLSGFPNMSMLVGPNSGTGHMSVVYTSERQQELTMYIAKPVLESPRPSDTDIAHLPGTKATTQLSHIPTFDVKLKAELDEQHWIVKRMKELVFTTCDSWYRDPKSGRVTAVYPDWQWKFALRTWFPVYSDFVYKYLPNNQTRPSIPWWQSLGSWLGLGKTPRVDPSETPEINRERMGA</sequence>
<evidence type="ECO:0000256" key="2">
    <source>
        <dbReference type="ARBA" id="ARBA00022630"/>
    </source>
</evidence>
<feature type="compositionally biased region" description="Acidic residues" evidence="5">
    <location>
        <begin position="101"/>
        <end position="112"/>
    </location>
</feature>
<accession>A0AAF0DQ64</accession>
<dbReference type="PANTHER" id="PTHR42877">
    <property type="entry name" value="L-ORNITHINE N(5)-MONOOXYGENASE-RELATED"/>
    <property type="match status" value="1"/>
</dbReference>
<dbReference type="InterPro" id="IPR051209">
    <property type="entry name" value="FAD-bind_Monooxygenase_sf"/>
</dbReference>
<dbReference type="Proteomes" id="UP001216638">
    <property type="component" value="Chromosome 1"/>
</dbReference>
<dbReference type="Gene3D" id="3.50.50.60">
    <property type="entry name" value="FAD/NAD(P)-binding domain"/>
    <property type="match status" value="3"/>
</dbReference>
<dbReference type="AlphaFoldDB" id="A0AAF0DQ64"/>
<reference evidence="6" key="1">
    <citation type="submission" date="2023-03" db="EMBL/GenBank/DDBJ databases">
        <title>Mating type loci evolution in Malassezia.</title>
        <authorList>
            <person name="Coelho M.A."/>
        </authorList>
    </citation>
    <scope>NUCLEOTIDE SEQUENCE</scope>
    <source>
        <strain evidence="6">CBS 14135</strain>
    </source>
</reference>
<dbReference type="InterPro" id="IPR036188">
    <property type="entry name" value="FAD/NAD-bd_sf"/>
</dbReference>